<protein>
    <submittedName>
        <fullName evidence="2">Uncharacterized protein</fullName>
    </submittedName>
</protein>
<dbReference type="Proteomes" id="UP001209878">
    <property type="component" value="Unassembled WGS sequence"/>
</dbReference>
<organism evidence="2 3">
    <name type="scientific">Ridgeia piscesae</name>
    <name type="common">Tubeworm</name>
    <dbReference type="NCBI Taxonomy" id="27915"/>
    <lineage>
        <taxon>Eukaryota</taxon>
        <taxon>Metazoa</taxon>
        <taxon>Spiralia</taxon>
        <taxon>Lophotrochozoa</taxon>
        <taxon>Annelida</taxon>
        <taxon>Polychaeta</taxon>
        <taxon>Sedentaria</taxon>
        <taxon>Canalipalpata</taxon>
        <taxon>Sabellida</taxon>
        <taxon>Siboglinidae</taxon>
        <taxon>Ridgeia</taxon>
    </lineage>
</organism>
<keyword evidence="3" id="KW-1185">Reference proteome</keyword>
<gene>
    <name evidence="2" type="ORF">NP493_25g03001</name>
</gene>
<comment type="caution">
    <text evidence="2">The sequence shown here is derived from an EMBL/GenBank/DDBJ whole genome shotgun (WGS) entry which is preliminary data.</text>
</comment>
<feature type="region of interest" description="Disordered" evidence="1">
    <location>
        <begin position="1"/>
        <end position="21"/>
    </location>
</feature>
<sequence length="126" mass="14541">MHAYTRLSRTPPKYSGHSARTSVSNNKLAVILKFASIVRTKRTSDMKTDGNNRLEYRRLATIEVNTMQTTYIITVDFITIMFGVSVDKPTWCLHWKEFMLFLLNKSKCGFISLVKPFVFTCYSNIS</sequence>
<proteinExistence type="predicted"/>
<evidence type="ECO:0000313" key="2">
    <source>
        <dbReference type="EMBL" id="KAK2192676.1"/>
    </source>
</evidence>
<accession>A0AAD9PD73</accession>
<dbReference type="AlphaFoldDB" id="A0AAD9PD73"/>
<reference evidence="2" key="1">
    <citation type="journal article" date="2023" name="Mol. Biol. Evol.">
        <title>Third-Generation Sequencing Reveals the Adaptive Role of the Epigenome in Three Deep-Sea Polychaetes.</title>
        <authorList>
            <person name="Perez M."/>
            <person name="Aroh O."/>
            <person name="Sun Y."/>
            <person name="Lan Y."/>
            <person name="Juniper S.K."/>
            <person name="Young C.R."/>
            <person name="Angers B."/>
            <person name="Qian P.Y."/>
        </authorList>
    </citation>
    <scope>NUCLEOTIDE SEQUENCE</scope>
    <source>
        <strain evidence="2">R07B-5</strain>
    </source>
</reference>
<evidence type="ECO:0000256" key="1">
    <source>
        <dbReference type="SAM" id="MobiDB-lite"/>
    </source>
</evidence>
<dbReference type="EMBL" id="JAODUO010000025">
    <property type="protein sequence ID" value="KAK2192676.1"/>
    <property type="molecule type" value="Genomic_DNA"/>
</dbReference>
<evidence type="ECO:0000313" key="3">
    <source>
        <dbReference type="Proteomes" id="UP001209878"/>
    </source>
</evidence>
<name>A0AAD9PD73_RIDPI</name>